<evidence type="ECO:0000256" key="4">
    <source>
        <dbReference type="PROSITE-ProRule" id="PRU00182"/>
    </source>
</evidence>
<dbReference type="PROSITE" id="PS50889">
    <property type="entry name" value="S4"/>
    <property type="match status" value="1"/>
</dbReference>
<dbReference type="Gene3D" id="3.10.290.10">
    <property type="entry name" value="RNA-binding S4 domain"/>
    <property type="match status" value="1"/>
</dbReference>
<evidence type="ECO:0000259" key="6">
    <source>
        <dbReference type="SMART" id="SM00363"/>
    </source>
</evidence>
<keyword evidence="8" id="KW-1185">Reference proteome</keyword>
<proteinExistence type="inferred from homology"/>
<comment type="similarity">
    <text evidence="1">Belongs to the HSP15 family.</text>
</comment>
<accession>A0A7H1MXU0</accession>
<feature type="domain" description="RNA-binding S4" evidence="6">
    <location>
        <begin position="6"/>
        <end position="71"/>
    </location>
</feature>
<keyword evidence="3" id="KW-0238">DNA-binding</keyword>
<protein>
    <submittedName>
        <fullName evidence="7">RNA-binding S4 domain-containing protein</fullName>
    </submittedName>
</protein>
<dbReference type="GO" id="GO:0034605">
    <property type="term" value="P:cellular response to heat"/>
    <property type="evidence" value="ECO:0007669"/>
    <property type="project" value="InterPro"/>
</dbReference>
<evidence type="ECO:0000256" key="2">
    <source>
        <dbReference type="ARBA" id="ARBA00022884"/>
    </source>
</evidence>
<dbReference type="Proteomes" id="UP000516369">
    <property type="component" value="Chromosome"/>
</dbReference>
<dbReference type="AlphaFoldDB" id="A0A7H1MXU0"/>
<reference evidence="7 8" key="1">
    <citation type="submission" date="2020-05" db="EMBL/GenBank/DDBJ databases">
        <title>Complete closed genome sequence of Defluviicoccus vanus.</title>
        <authorList>
            <person name="Bessarab I."/>
            <person name="Arumugam K."/>
            <person name="Maszenan A.M."/>
            <person name="Seviour R.J."/>
            <person name="Williams R.B."/>
        </authorList>
    </citation>
    <scope>NUCLEOTIDE SEQUENCE [LARGE SCALE GENOMIC DNA]</scope>
    <source>
        <strain evidence="7 8">Ben 114</strain>
    </source>
</reference>
<evidence type="ECO:0000313" key="8">
    <source>
        <dbReference type="Proteomes" id="UP000516369"/>
    </source>
</evidence>
<dbReference type="InterPro" id="IPR025708">
    <property type="entry name" value="HSP15"/>
</dbReference>
<evidence type="ECO:0000256" key="3">
    <source>
        <dbReference type="ARBA" id="ARBA00023125"/>
    </source>
</evidence>
<dbReference type="InterPro" id="IPR002942">
    <property type="entry name" value="S4_RNA-bd"/>
</dbReference>
<dbReference type="CDD" id="cd00165">
    <property type="entry name" value="S4"/>
    <property type="match status" value="1"/>
</dbReference>
<dbReference type="KEGG" id="dvn:HQ394_01495"/>
<name>A0A7H1MXU0_9PROT</name>
<evidence type="ECO:0000256" key="1">
    <source>
        <dbReference type="ARBA" id="ARBA00008396"/>
    </source>
</evidence>
<feature type="region of interest" description="Disordered" evidence="5">
    <location>
        <begin position="104"/>
        <end position="128"/>
    </location>
</feature>
<evidence type="ECO:0000256" key="5">
    <source>
        <dbReference type="SAM" id="MobiDB-lite"/>
    </source>
</evidence>
<evidence type="ECO:0000313" key="7">
    <source>
        <dbReference type="EMBL" id="QNT68276.1"/>
    </source>
</evidence>
<gene>
    <name evidence="7" type="ORF">HQ394_01495</name>
</gene>
<dbReference type="PIRSF" id="PIRSF016821">
    <property type="entry name" value="HSP15"/>
    <property type="match status" value="1"/>
</dbReference>
<dbReference type="RefSeq" id="WP_190261721.1">
    <property type="nucleotide sequence ID" value="NZ_CP053923.1"/>
</dbReference>
<sequence>MSDETTRLDKWLWFARFFKTRTRSTAVCEDGHVRVNGTRVQKAHHLVRPGDVLTFAQERQIRVVRILALANRRGPAAEAQQLYQDLTPVTADAESDISCMAATVARPPGHGRPTKADRRAIDRLREGR</sequence>
<dbReference type="Pfam" id="PF01479">
    <property type="entry name" value="S4"/>
    <property type="match status" value="1"/>
</dbReference>
<feature type="compositionally biased region" description="Basic and acidic residues" evidence="5">
    <location>
        <begin position="114"/>
        <end position="128"/>
    </location>
</feature>
<dbReference type="SMART" id="SM00363">
    <property type="entry name" value="S4"/>
    <property type="match status" value="1"/>
</dbReference>
<dbReference type="GO" id="GO:0043023">
    <property type="term" value="F:ribosomal large subunit binding"/>
    <property type="evidence" value="ECO:0007669"/>
    <property type="project" value="InterPro"/>
</dbReference>
<dbReference type="GO" id="GO:0003727">
    <property type="term" value="F:single-stranded RNA binding"/>
    <property type="evidence" value="ECO:0007669"/>
    <property type="project" value="InterPro"/>
</dbReference>
<dbReference type="SUPFAM" id="SSF55174">
    <property type="entry name" value="Alpha-L RNA-binding motif"/>
    <property type="match status" value="1"/>
</dbReference>
<organism evidence="7 8">
    <name type="scientific">Defluviicoccus vanus</name>
    <dbReference type="NCBI Taxonomy" id="111831"/>
    <lineage>
        <taxon>Bacteria</taxon>
        <taxon>Pseudomonadati</taxon>
        <taxon>Pseudomonadota</taxon>
        <taxon>Alphaproteobacteria</taxon>
        <taxon>Rhodospirillales</taxon>
        <taxon>Rhodospirillaceae</taxon>
        <taxon>Defluviicoccus</taxon>
    </lineage>
</organism>
<dbReference type="EMBL" id="CP053923">
    <property type="protein sequence ID" value="QNT68276.1"/>
    <property type="molecule type" value="Genomic_DNA"/>
</dbReference>
<dbReference type="GO" id="GO:0003677">
    <property type="term" value="F:DNA binding"/>
    <property type="evidence" value="ECO:0007669"/>
    <property type="project" value="UniProtKB-KW"/>
</dbReference>
<keyword evidence="2 4" id="KW-0694">RNA-binding</keyword>
<dbReference type="InterPro" id="IPR036986">
    <property type="entry name" value="S4_RNA-bd_sf"/>
</dbReference>